<dbReference type="EMBL" id="BJXX01000149">
    <property type="protein sequence ID" value="GEN35751.1"/>
    <property type="molecule type" value="Genomic_DNA"/>
</dbReference>
<evidence type="ECO:0000313" key="2">
    <source>
        <dbReference type="Proteomes" id="UP000321157"/>
    </source>
</evidence>
<organism evidence="1 2">
    <name type="scientific">Aneurinibacillus danicus</name>
    <dbReference type="NCBI Taxonomy" id="267746"/>
    <lineage>
        <taxon>Bacteria</taxon>
        <taxon>Bacillati</taxon>
        <taxon>Bacillota</taxon>
        <taxon>Bacilli</taxon>
        <taxon>Bacillales</taxon>
        <taxon>Paenibacillaceae</taxon>
        <taxon>Aneurinibacillus group</taxon>
        <taxon>Aneurinibacillus</taxon>
    </lineage>
</organism>
<dbReference type="RefSeq" id="WP_170230326.1">
    <property type="nucleotide sequence ID" value="NZ_BJXX01000149.1"/>
</dbReference>
<gene>
    <name evidence="1" type="ORF">ADA01nite_32110</name>
</gene>
<evidence type="ECO:0000313" key="1">
    <source>
        <dbReference type="EMBL" id="GEN35751.1"/>
    </source>
</evidence>
<accession>A0A511VBN1</accession>
<name>A0A511VBN1_9BACL</name>
<proteinExistence type="predicted"/>
<protein>
    <submittedName>
        <fullName evidence="1">Uncharacterized protein</fullName>
    </submittedName>
</protein>
<comment type="caution">
    <text evidence="1">The sequence shown here is derived from an EMBL/GenBank/DDBJ whole genome shotgun (WGS) entry which is preliminary data.</text>
</comment>
<dbReference type="Proteomes" id="UP000321157">
    <property type="component" value="Unassembled WGS sequence"/>
</dbReference>
<reference evidence="1 2" key="1">
    <citation type="submission" date="2019-07" db="EMBL/GenBank/DDBJ databases">
        <title>Whole genome shotgun sequence of Aneurinibacillus danicus NBRC 102444.</title>
        <authorList>
            <person name="Hosoyama A."/>
            <person name="Uohara A."/>
            <person name="Ohji S."/>
            <person name="Ichikawa N."/>
        </authorList>
    </citation>
    <scope>NUCLEOTIDE SEQUENCE [LARGE SCALE GENOMIC DNA]</scope>
    <source>
        <strain evidence="1 2">NBRC 102444</strain>
    </source>
</reference>
<keyword evidence="2" id="KW-1185">Reference proteome</keyword>
<dbReference type="AlphaFoldDB" id="A0A511VBN1"/>
<sequence length="53" mass="5739">MAIYSGEKILFDIQTDQALDALLAAQEKGDAHAAAEAKNALGELQKKRIILEL</sequence>